<reference evidence="1 2" key="1">
    <citation type="journal article" date="2022" name="New Phytol.">
        <title>Ecological generalism drives hyperdiversity of secondary metabolite gene clusters in xylarialean endophytes.</title>
        <authorList>
            <person name="Franco M.E.E."/>
            <person name="Wisecaver J.H."/>
            <person name="Arnold A.E."/>
            <person name="Ju Y.M."/>
            <person name="Slot J.C."/>
            <person name="Ahrendt S."/>
            <person name="Moore L.P."/>
            <person name="Eastman K.E."/>
            <person name="Scott K."/>
            <person name="Konkel Z."/>
            <person name="Mondo S.J."/>
            <person name="Kuo A."/>
            <person name="Hayes R.D."/>
            <person name="Haridas S."/>
            <person name="Andreopoulos B."/>
            <person name="Riley R."/>
            <person name="LaButti K."/>
            <person name="Pangilinan J."/>
            <person name="Lipzen A."/>
            <person name="Amirebrahimi M."/>
            <person name="Yan J."/>
            <person name="Adam C."/>
            <person name="Keymanesh K."/>
            <person name="Ng V."/>
            <person name="Louie K."/>
            <person name="Northen T."/>
            <person name="Drula E."/>
            <person name="Henrissat B."/>
            <person name="Hsieh H.M."/>
            <person name="Youens-Clark K."/>
            <person name="Lutzoni F."/>
            <person name="Miadlikowska J."/>
            <person name="Eastwood D.C."/>
            <person name="Hamelin R.C."/>
            <person name="Grigoriev I.V."/>
            <person name="U'Ren J.M."/>
        </authorList>
    </citation>
    <scope>NUCLEOTIDE SEQUENCE [LARGE SCALE GENOMIC DNA]</scope>
    <source>
        <strain evidence="1 2">ER1909</strain>
    </source>
</reference>
<gene>
    <name evidence="1" type="ORF">F4821DRAFT_264478</name>
</gene>
<proteinExistence type="predicted"/>
<keyword evidence="2" id="KW-1185">Reference proteome</keyword>
<organism evidence="1 2">
    <name type="scientific">Hypoxylon rubiginosum</name>
    <dbReference type="NCBI Taxonomy" id="110542"/>
    <lineage>
        <taxon>Eukaryota</taxon>
        <taxon>Fungi</taxon>
        <taxon>Dikarya</taxon>
        <taxon>Ascomycota</taxon>
        <taxon>Pezizomycotina</taxon>
        <taxon>Sordariomycetes</taxon>
        <taxon>Xylariomycetidae</taxon>
        <taxon>Xylariales</taxon>
        <taxon>Hypoxylaceae</taxon>
        <taxon>Hypoxylon</taxon>
    </lineage>
</organism>
<evidence type="ECO:0000313" key="2">
    <source>
        <dbReference type="Proteomes" id="UP001497680"/>
    </source>
</evidence>
<protein>
    <submittedName>
        <fullName evidence="1">D-3-phosphoglycerate dehydrogenase</fullName>
    </submittedName>
</protein>
<dbReference type="EMBL" id="MU394383">
    <property type="protein sequence ID" value="KAI6081917.1"/>
    <property type="molecule type" value="Genomic_DNA"/>
</dbReference>
<comment type="caution">
    <text evidence="1">The sequence shown here is derived from an EMBL/GenBank/DDBJ whole genome shotgun (WGS) entry which is preliminary data.</text>
</comment>
<sequence length="324" mass="34746">MSGVVALDTFDPEGTKYMRQIFPDVIEPGHHSHASWPDHAIGLFVAKSKVTAGVIGRTKKLKFIVRHGAGYDNIDAEACREKGIVLCNLPGISASKDAMNVAEVALALVSACSKNLVEVARQIRGGEKLNKKFKSLYSATLLTGKTFGIVGGGRIGQLTAKKYIGAFDGKIVMYDPYIPTDGSGPWGKIPHERATSIEELAPRVDVLSLHVPLLPTTKNLITLPILKSMKPTAILINVARGGVVDEEALWVALRKGMIASAGVDAWVSEPPTKEVYGDVLDLENLVISPHIGGSPAEIQTATCVSMVDHMKELIDGKPPRDRVA</sequence>
<evidence type="ECO:0000313" key="1">
    <source>
        <dbReference type="EMBL" id="KAI6081917.1"/>
    </source>
</evidence>
<dbReference type="Proteomes" id="UP001497680">
    <property type="component" value="Unassembled WGS sequence"/>
</dbReference>
<accession>A0ACC0CN76</accession>
<name>A0ACC0CN76_9PEZI</name>